<reference evidence="2" key="1">
    <citation type="submission" date="2022-07" db="EMBL/GenBank/DDBJ databases">
        <title>Genome Sequence of Physisporinus lineatus.</title>
        <authorList>
            <person name="Buettner E."/>
        </authorList>
    </citation>
    <scope>NUCLEOTIDE SEQUENCE</scope>
    <source>
        <strain evidence="2">VT162</strain>
    </source>
</reference>
<feature type="compositionally biased region" description="Basic and acidic residues" evidence="1">
    <location>
        <begin position="67"/>
        <end position="76"/>
    </location>
</feature>
<feature type="region of interest" description="Disordered" evidence="1">
    <location>
        <begin position="44"/>
        <end position="248"/>
    </location>
</feature>
<proteinExistence type="predicted"/>
<feature type="compositionally biased region" description="Low complexity" evidence="1">
    <location>
        <begin position="626"/>
        <end position="647"/>
    </location>
</feature>
<name>A0AAD5YBU7_9APHY</name>
<comment type="caution">
    <text evidence="2">The sequence shown here is derived from an EMBL/GenBank/DDBJ whole genome shotgun (WGS) entry which is preliminary data.</text>
</comment>
<dbReference type="AlphaFoldDB" id="A0AAD5YBU7"/>
<gene>
    <name evidence="2" type="ORF">NLI96_g13042</name>
</gene>
<evidence type="ECO:0000313" key="3">
    <source>
        <dbReference type="Proteomes" id="UP001212997"/>
    </source>
</evidence>
<evidence type="ECO:0000256" key="1">
    <source>
        <dbReference type="SAM" id="MobiDB-lite"/>
    </source>
</evidence>
<protein>
    <submittedName>
        <fullName evidence="2">Uncharacterized protein</fullName>
    </submittedName>
</protein>
<evidence type="ECO:0000313" key="2">
    <source>
        <dbReference type="EMBL" id="KAJ3473349.1"/>
    </source>
</evidence>
<keyword evidence="3" id="KW-1185">Reference proteome</keyword>
<organism evidence="2 3">
    <name type="scientific">Meripilus lineatus</name>
    <dbReference type="NCBI Taxonomy" id="2056292"/>
    <lineage>
        <taxon>Eukaryota</taxon>
        <taxon>Fungi</taxon>
        <taxon>Dikarya</taxon>
        <taxon>Basidiomycota</taxon>
        <taxon>Agaricomycotina</taxon>
        <taxon>Agaricomycetes</taxon>
        <taxon>Polyporales</taxon>
        <taxon>Meripilaceae</taxon>
        <taxon>Meripilus</taxon>
    </lineage>
</organism>
<sequence length="647" mass="71802">MPHPRRTYTEFQCDNCHRSFKGLRGLHSHLSQVDECAEAVARDDGPANNRIPSPAASIPPPEVPDPLIDRRARVEETAQPAKRATPVPYESGSPGYPVGDPPHGDSEKSQSTRRTQDPLSEARPRTIDVYAKTTLGRPSSSSVFSRKTTTTTTQRSARPSTYKPSTPPRRDPPKDPSRIIRASKPPQTTRPSTPSSEAEADLPPSSIPSTSSAQALAKSPQDDRPKPTSGSEMPKEKRRMLEDLNDSDGEARKDLVKVESIYTYYSTPSTNGRSIRHLVMGIRAHEALTPSDIIDLGENPPPGKKRYQVKPEQYELLAEVVKKLQGLLIELIALIPEREPGNRGFRIDPTSDLVEALRGTDRLVTLFAAYDTLRARIDRAGNFVERYYRNCKGEILSSPATTHAEVYDNFDPQASLDKRVLEYRAMTNTFGSQYSADQKDEIEAFLRQRVDDVVLVAKDVRQAFPLQPDKSYPRSFTYHKAPSTREASEHHKLIRFRDNDHWYTRAPYNPTATNLSFEGVGHSTSKSEEEVQLSVTPSSRSLEYEDAPSISSTIPGAFKSPADFFRDAPNPPKIVPPVTSHAYTAMGTTTDVLYGLGRPSASPQSETNTIRPQERSIHSSRTISYSPMTLPTTTPATYLPSATPARI</sequence>
<accession>A0AAD5YBU7</accession>
<feature type="compositionally biased region" description="Basic and acidic residues" evidence="1">
    <location>
        <begin position="233"/>
        <end position="242"/>
    </location>
</feature>
<feature type="compositionally biased region" description="Basic and acidic residues" evidence="1">
    <location>
        <begin position="168"/>
        <end position="178"/>
    </location>
</feature>
<feature type="compositionally biased region" description="Low complexity" evidence="1">
    <location>
        <begin position="139"/>
        <end position="164"/>
    </location>
</feature>
<feature type="compositionally biased region" description="Low complexity" evidence="1">
    <location>
        <begin position="179"/>
        <end position="196"/>
    </location>
</feature>
<feature type="region of interest" description="Disordered" evidence="1">
    <location>
        <begin position="597"/>
        <end position="647"/>
    </location>
</feature>
<dbReference type="Proteomes" id="UP001212997">
    <property type="component" value="Unassembled WGS sequence"/>
</dbReference>
<feature type="compositionally biased region" description="Polar residues" evidence="1">
    <location>
        <begin position="601"/>
        <end position="611"/>
    </location>
</feature>
<feature type="compositionally biased region" description="Basic and acidic residues" evidence="1">
    <location>
        <begin position="102"/>
        <end position="126"/>
    </location>
</feature>
<dbReference type="EMBL" id="JANAWD010001432">
    <property type="protein sequence ID" value="KAJ3473349.1"/>
    <property type="molecule type" value="Genomic_DNA"/>
</dbReference>